<dbReference type="InterPro" id="IPR050834">
    <property type="entry name" value="Glycosyltransf_2"/>
</dbReference>
<dbReference type="EMBL" id="CAADRM010000054">
    <property type="protein sequence ID" value="VFU12759.1"/>
    <property type="molecule type" value="Genomic_DNA"/>
</dbReference>
<dbReference type="Gene3D" id="3.90.550.10">
    <property type="entry name" value="Spore Coat Polysaccharide Biosynthesis Protein SpsA, Chain A"/>
    <property type="match status" value="1"/>
</dbReference>
<dbReference type="InterPro" id="IPR029044">
    <property type="entry name" value="Nucleotide-diphossugar_trans"/>
</dbReference>
<dbReference type="GO" id="GO:0044010">
    <property type="term" value="P:single-species biofilm formation"/>
    <property type="evidence" value="ECO:0007669"/>
    <property type="project" value="TreeGrafter"/>
</dbReference>
<proteinExistence type="predicted"/>
<evidence type="ECO:0000313" key="2">
    <source>
        <dbReference type="EMBL" id="VFU12759.1"/>
    </source>
</evidence>
<evidence type="ECO:0000259" key="1">
    <source>
        <dbReference type="Pfam" id="PF00535"/>
    </source>
</evidence>
<dbReference type="GO" id="GO:0016757">
    <property type="term" value="F:glycosyltransferase activity"/>
    <property type="evidence" value="ECO:0007669"/>
    <property type="project" value="UniProtKB-KW"/>
</dbReference>
<feature type="domain" description="Glycosyltransferase 2-like" evidence="1">
    <location>
        <begin position="6"/>
        <end position="173"/>
    </location>
</feature>
<sequence length="309" mass="35415">MSTRLSIIIPTLNAGEYLPNLLEKLFSQTIDDKEIIVIDSMSDDDTTEIARSFGVTVKPISRREFNHGRTRNVAADDASGEYLVFLTQDALPVDDHLLENLIAPLENDGQIAASYGRQIAYEHAYPIEKFIRGFNYPEESRTKEKSDIPVLGVKTFFCSNACAAYRSDVLRALGGFRGDTIMNEDMEYFYRAVMAGYKVHYAADAQVWHSHNYTLFEQFQRYVDIGVFFSNNPDLAAYSKNETEGIRYILAAARCLMDKNEPWQLPHLLLDSLARFLGYRVGKNYRLLPVKYMRYISMNKAYWLSQGRV</sequence>
<dbReference type="InterPro" id="IPR001173">
    <property type="entry name" value="Glyco_trans_2-like"/>
</dbReference>
<dbReference type="Pfam" id="PF00535">
    <property type="entry name" value="Glycos_transf_2"/>
    <property type="match status" value="1"/>
</dbReference>
<name>A0A485LWT3_9ZZZZ</name>
<gene>
    <name evidence="2" type="primary">rfbN</name>
    <name evidence="2" type="ORF">SCFA_1470006</name>
</gene>
<keyword evidence="2" id="KW-0328">Glycosyltransferase</keyword>
<dbReference type="AlphaFoldDB" id="A0A485LWT3"/>
<dbReference type="EC" id="2.4.1.-" evidence="2"/>
<organism evidence="2">
    <name type="scientific">anaerobic digester metagenome</name>
    <dbReference type="NCBI Taxonomy" id="1263854"/>
    <lineage>
        <taxon>unclassified sequences</taxon>
        <taxon>metagenomes</taxon>
        <taxon>ecological metagenomes</taxon>
    </lineage>
</organism>
<protein>
    <submittedName>
        <fullName evidence="2">O antigen biosynthesis rhamnosyltransferase RfbN</fullName>
        <ecNumber evidence="2">2.4.1.-</ecNumber>
    </submittedName>
</protein>
<dbReference type="PANTHER" id="PTHR43685">
    <property type="entry name" value="GLYCOSYLTRANSFERASE"/>
    <property type="match status" value="1"/>
</dbReference>
<accession>A0A485LWT3</accession>
<dbReference type="SUPFAM" id="SSF53448">
    <property type="entry name" value="Nucleotide-diphospho-sugar transferases"/>
    <property type="match status" value="1"/>
</dbReference>
<dbReference type="PANTHER" id="PTHR43685:SF13">
    <property type="entry name" value="O ANTIGEN BIOSYNTHESIS RHAMNOSYLTRANSFERASE RFBN"/>
    <property type="match status" value="1"/>
</dbReference>
<reference evidence="2" key="1">
    <citation type="submission" date="2019-03" db="EMBL/GenBank/DDBJ databases">
        <authorList>
            <person name="Hao L."/>
        </authorList>
    </citation>
    <scope>NUCLEOTIDE SEQUENCE</scope>
</reference>
<keyword evidence="2" id="KW-0808">Transferase</keyword>